<sequence length="414" mass="47003">MNQHSSLFQLGRERLALIGKHSEVLMQGYLNGHIDESALSEAALNKLIDARILWRPDEQAPLSLRPVMGELIASLTRDERKRQINADVAEHLDQIHTRVQSLQAARAKGDYAAAEHHMQLLTERVHDMSGQFGDAIESLWHRLNTEFGFVSSLDDKIREIELAQKQLRRLLDGFGLIDFDQLIALAGSDGSLRKLLVSQLQARISEHSGSLLEVQKRLVLLMARFRQQQERALLVSRMSAFLRQHPNFQIGDYPNRSKVPAVVNQAKEIRAAAAIALDRDSDSSTLAQLARAIPRPEQDVTPTENAEPFAAPEQQLAERVQKKLVEDVENFFIAVIDEGNPVSALDYMNRNDLEWDPEIWLFQVIAEYEGMASDEKRSFRMEKVTRLASRFNQVRIIEDVHLGLRFFGEFQATG</sequence>
<dbReference type="RefSeq" id="WP_062481879.1">
    <property type="nucleotide sequence ID" value="NZ_CP013650.1"/>
</dbReference>
<gene>
    <name evidence="1" type="ORF">AT746_15195</name>
</gene>
<dbReference type="AlphaFoldDB" id="A0A0U3AZB6"/>
<name>A0A0U3AZB6_9ALTE</name>
<evidence type="ECO:0000313" key="1">
    <source>
        <dbReference type="EMBL" id="ALS99471.1"/>
    </source>
</evidence>
<dbReference type="OrthoDB" id="8565078at2"/>
<proteinExistence type="predicted"/>
<evidence type="ECO:0000313" key="2">
    <source>
        <dbReference type="Proteomes" id="UP000068447"/>
    </source>
</evidence>
<dbReference type="Proteomes" id="UP000068447">
    <property type="component" value="Chromosome"/>
</dbReference>
<keyword evidence="2" id="KW-1185">Reference proteome</keyword>
<dbReference type="KEGG" id="lal:AT746_15195"/>
<reference evidence="1 2" key="1">
    <citation type="submission" date="2015-12" db="EMBL/GenBank/DDBJ databases">
        <title>Complete genome of Lacimicrobium alkaliphilum KCTC 32984.</title>
        <authorList>
            <person name="Kim S.-G."/>
            <person name="Lee Y.-J."/>
        </authorList>
    </citation>
    <scope>NUCLEOTIDE SEQUENCE [LARGE SCALE GENOMIC DNA]</scope>
    <source>
        <strain evidence="1 2">YelD216</strain>
    </source>
</reference>
<accession>A0A0U3AZB6</accession>
<dbReference type="EMBL" id="CP013650">
    <property type="protein sequence ID" value="ALS99471.1"/>
    <property type="molecule type" value="Genomic_DNA"/>
</dbReference>
<dbReference type="STRING" id="1526571.AT746_15195"/>
<protein>
    <recommendedName>
        <fullName evidence="3">Phosphoenolpyruvate carboxylase</fullName>
    </recommendedName>
</protein>
<evidence type="ECO:0008006" key="3">
    <source>
        <dbReference type="Google" id="ProtNLM"/>
    </source>
</evidence>
<organism evidence="1 2">
    <name type="scientific">Lacimicrobium alkaliphilum</name>
    <dbReference type="NCBI Taxonomy" id="1526571"/>
    <lineage>
        <taxon>Bacteria</taxon>
        <taxon>Pseudomonadati</taxon>
        <taxon>Pseudomonadota</taxon>
        <taxon>Gammaproteobacteria</taxon>
        <taxon>Alteromonadales</taxon>
        <taxon>Alteromonadaceae</taxon>
        <taxon>Lacimicrobium</taxon>
    </lineage>
</organism>